<keyword evidence="1" id="KW-0732">Signal</keyword>
<keyword evidence="3" id="KW-1185">Reference proteome</keyword>
<organism evidence="2 3">
    <name type="scientific">Sinanodonta woodiana</name>
    <name type="common">Chinese pond mussel</name>
    <name type="synonym">Anodonta woodiana</name>
    <dbReference type="NCBI Taxonomy" id="1069815"/>
    <lineage>
        <taxon>Eukaryota</taxon>
        <taxon>Metazoa</taxon>
        <taxon>Spiralia</taxon>
        <taxon>Lophotrochozoa</taxon>
        <taxon>Mollusca</taxon>
        <taxon>Bivalvia</taxon>
        <taxon>Autobranchia</taxon>
        <taxon>Heteroconchia</taxon>
        <taxon>Palaeoheterodonta</taxon>
        <taxon>Unionida</taxon>
        <taxon>Unionoidea</taxon>
        <taxon>Unionidae</taxon>
        <taxon>Unioninae</taxon>
        <taxon>Sinanodonta</taxon>
    </lineage>
</organism>
<gene>
    <name evidence="2" type="ORF">ACJMK2_034323</name>
</gene>
<evidence type="ECO:0000256" key="1">
    <source>
        <dbReference type="SAM" id="SignalP"/>
    </source>
</evidence>
<dbReference type="EMBL" id="JBJQND010000005">
    <property type="protein sequence ID" value="KAL3876480.1"/>
    <property type="molecule type" value="Genomic_DNA"/>
</dbReference>
<name>A0ABD3WSJ1_SINWO</name>
<dbReference type="Proteomes" id="UP001634394">
    <property type="component" value="Unassembled WGS sequence"/>
</dbReference>
<evidence type="ECO:0000313" key="3">
    <source>
        <dbReference type="Proteomes" id="UP001634394"/>
    </source>
</evidence>
<reference evidence="2 3" key="1">
    <citation type="submission" date="2024-11" db="EMBL/GenBank/DDBJ databases">
        <title>Chromosome-level genome assembly of the freshwater bivalve Anodonta woodiana.</title>
        <authorList>
            <person name="Chen X."/>
        </authorList>
    </citation>
    <scope>NUCLEOTIDE SEQUENCE [LARGE SCALE GENOMIC DNA]</scope>
    <source>
        <strain evidence="2">MN2024</strain>
        <tissue evidence="2">Gills</tissue>
    </source>
</reference>
<sequence>MHFFHLCIMMLCTACVMSKRFNLQVEDFKLNRHKVMQRSEASEPMNRTLLLFKNDVVRLQFCLQRNSFVRVEDLRYSNDGPSDEVSFILDGQYIGKHTTVVDTNFGRGWNSFHSTGAIGEGRLLPPGRHEINLTVTDSDIWGVEVDLVNIDVSDELLDYSHFLCVLYCFDDIKYEDILFPVKDSVPSARFVQNSSSTTCTEEDNVKIDIYHDTATDFMITANLPHYKSFSNQKAPNFAGCNLATPYWIFENVSVSPIRPEIQTSKALMTFSGSGYRVQIVINFSLDMLTPTRGVDDRIIGSVLRIRMPQTKDNIVSVNVLYNVRYKETNDGWNDLGQKDFTSEVSERTWNIPDKTWAYSGPNMIRLVVIPNKQDVVIESIRLDRRPTKDKQIPIYDDDSIIIEGLDLDFWYLAPQTMIINRMDNNRVFQDIDVLIIYSKIPWSEGYSQVFVIYQDGTTKLQPVTPHGLDWVPFGSSVIIGQTTISNGRPHASISRIDLDPQRQYIKLIFSDSSSCILRLETYYTQTKLLIKECIFKKDRHIHPLLTFISMWEADGNADVDHITVNGDRSRHIVSGWEQLYGTTAVFFRKCISKHNTLSPDIKIHILGKNETVL</sequence>
<dbReference type="AlphaFoldDB" id="A0ABD3WSJ1"/>
<proteinExistence type="predicted"/>
<protein>
    <submittedName>
        <fullName evidence="2">Uncharacterized protein</fullName>
    </submittedName>
</protein>
<feature type="chain" id="PRO_5044759089" evidence="1">
    <location>
        <begin position="19"/>
        <end position="613"/>
    </location>
</feature>
<accession>A0ABD3WSJ1</accession>
<comment type="caution">
    <text evidence="2">The sequence shown here is derived from an EMBL/GenBank/DDBJ whole genome shotgun (WGS) entry which is preliminary data.</text>
</comment>
<feature type="signal peptide" evidence="1">
    <location>
        <begin position="1"/>
        <end position="18"/>
    </location>
</feature>
<evidence type="ECO:0000313" key="2">
    <source>
        <dbReference type="EMBL" id="KAL3876480.1"/>
    </source>
</evidence>